<protein>
    <submittedName>
        <fullName evidence="2">Uncharacterized protein</fullName>
    </submittedName>
</protein>
<keyword evidence="3" id="KW-1185">Reference proteome</keyword>
<organism evidence="2 3">
    <name type="scientific">Desulfovibrio psychrotolerans</name>
    <dbReference type="NCBI Taxonomy" id="415242"/>
    <lineage>
        <taxon>Bacteria</taxon>
        <taxon>Pseudomonadati</taxon>
        <taxon>Thermodesulfobacteriota</taxon>
        <taxon>Desulfovibrionia</taxon>
        <taxon>Desulfovibrionales</taxon>
        <taxon>Desulfovibrionaceae</taxon>
        <taxon>Desulfovibrio</taxon>
    </lineage>
</organism>
<comment type="caution">
    <text evidence="2">The sequence shown here is derived from an EMBL/GenBank/DDBJ whole genome shotgun (WGS) entry which is preliminary data.</text>
</comment>
<dbReference type="EMBL" id="BLVP01000008">
    <property type="protein sequence ID" value="GFM37130.1"/>
    <property type="molecule type" value="Genomic_DNA"/>
</dbReference>
<accession>A0A7J0BTT9</accession>
<evidence type="ECO:0000256" key="1">
    <source>
        <dbReference type="SAM" id="MobiDB-lite"/>
    </source>
</evidence>
<gene>
    <name evidence="2" type="ORF">DSM19430T_18140</name>
</gene>
<feature type="compositionally biased region" description="Basic and acidic residues" evidence="1">
    <location>
        <begin position="69"/>
        <end position="81"/>
    </location>
</feature>
<sequence length="81" mass="8977">MSLEISWYLRFHKGASIAFLVAQDAAPQVEHALHIEPRWDMALSMHDGPEGGLRAQCTRRLPAASPPPGKDRDNGNEKDLT</sequence>
<proteinExistence type="predicted"/>
<evidence type="ECO:0000313" key="3">
    <source>
        <dbReference type="Proteomes" id="UP000503820"/>
    </source>
</evidence>
<feature type="region of interest" description="Disordered" evidence="1">
    <location>
        <begin position="46"/>
        <end position="81"/>
    </location>
</feature>
<evidence type="ECO:0000313" key="2">
    <source>
        <dbReference type="EMBL" id="GFM37130.1"/>
    </source>
</evidence>
<dbReference type="Proteomes" id="UP000503820">
    <property type="component" value="Unassembled WGS sequence"/>
</dbReference>
<reference evidence="2 3" key="1">
    <citation type="submission" date="2020-05" db="EMBL/GenBank/DDBJ databases">
        <title>Draft genome sequence of Desulfovibrio psychrotolerans JS1T.</title>
        <authorList>
            <person name="Ueno A."/>
            <person name="Tamazawa S."/>
            <person name="Tamamura S."/>
            <person name="Murakami T."/>
            <person name="Kiyama T."/>
            <person name="Inomata H."/>
            <person name="Amano Y."/>
            <person name="Miyakawa K."/>
            <person name="Tamaki H."/>
            <person name="Naganuma T."/>
            <person name="Kaneko K."/>
        </authorList>
    </citation>
    <scope>NUCLEOTIDE SEQUENCE [LARGE SCALE GENOMIC DNA]</scope>
    <source>
        <strain evidence="2 3">JS1</strain>
    </source>
</reference>
<name>A0A7J0BTT9_9BACT</name>
<dbReference type="AlphaFoldDB" id="A0A7J0BTT9"/>